<dbReference type="Gene3D" id="3.90.1720.10">
    <property type="entry name" value="endopeptidase domain like (from Nostoc punctiforme)"/>
    <property type="match status" value="1"/>
</dbReference>
<dbReference type="EMBL" id="LJJD01000036">
    <property type="protein sequence ID" value="KQL55824.1"/>
    <property type="molecule type" value="Genomic_DNA"/>
</dbReference>
<evidence type="ECO:0000313" key="3">
    <source>
        <dbReference type="Proteomes" id="UP000051061"/>
    </source>
</evidence>
<dbReference type="Pfam" id="PF12671">
    <property type="entry name" value="Amidase_6"/>
    <property type="match status" value="1"/>
</dbReference>
<dbReference type="PANTHER" id="PTHR40032:SF1">
    <property type="entry name" value="EXPORTED PROTEIN"/>
    <property type="match status" value="1"/>
</dbReference>
<dbReference type="InterPro" id="IPR024301">
    <property type="entry name" value="Amidase_6"/>
</dbReference>
<organism evidence="2 3">
    <name type="scientific">Alkalicoccobacillus plakortidis</name>
    <dbReference type="NCBI Taxonomy" id="444060"/>
    <lineage>
        <taxon>Bacteria</taxon>
        <taxon>Bacillati</taxon>
        <taxon>Bacillota</taxon>
        <taxon>Bacilli</taxon>
        <taxon>Bacillales</taxon>
        <taxon>Bacillaceae</taxon>
        <taxon>Alkalicoccobacillus</taxon>
    </lineage>
</organism>
<keyword evidence="3" id="KW-1185">Reference proteome</keyword>
<dbReference type="Proteomes" id="UP000051061">
    <property type="component" value="Unassembled WGS sequence"/>
</dbReference>
<comment type="caution">
    <text evidence="2">The sequence shown here is derived from an EMBL/GenBank/DDBJ whole genome shotgun (WGS) entry which is preliminary data.</text>
</comment>
<evidence type="ECO:0000313" key="2">
    <source>
        <dbReference type="EMBL" id="KQL55824.1"/>
    </source>
</evidence>
<proteinExistence type="predicted"/>
<name>A0A9D5DRM4_9BACI</name>
<accession>A0A9D5DRM4</accession>
<dbReference type="AlphaFoldDB" id="A0A9D5DRM4"/>
<feature type="domain" description="Putative amidase" evidence="1">
    <location>
        <begin position="138"/>
        <end position="284"/>
    </location>
</feature>
<reference evidence="2 3" key="1">
    <citation type="submission" date="2015-09" db="EMBL/GenBank/DDBJ databases">
        <title>Genome sequencing project for genomic taxonomy and phylogenomics of Bacillus-like bacteria.</title>
        <authorList>
            <person name="Liu B."/>
            <person name="Wang J."/>
            <person name="Zhu Y."/>
            <person name="Liu G."/>
            <person name="Chen Q."/>
            <person name="Chen Z."/>
            <person name="Lan J."/>
            <person name="Che J."/>
            <person name="Ge C."/>
            <person name="Shi H."/>
            <person name="Pan Z."/>
            <person name="Liu X."/>
        </authorList>
    </citation>
    <scope>NUCLEOTIDE SEQUENCE [LARGE SCALE GENOMIC DNA]</scope>
    <source>
        <strain evidence="2 3">DSM 19153</strain>
    </source>
</reference>
<sequence>MKKKLVKILHDNVKQLNEAFLNGHRAVCLDEKEKAAFEKDALEMIERGAEVVSAKISGDILNVMAYEQQTQVDYIAVIDRLLKQGNSLFMEERTMRRRAQFEGSKLVADEMVTMHPLSLQERGEKCMGHIYREDSATYNRRNVVRYAEQWWNDYNPAFVRFEDNCTNFVSQCLYAGGAQMTSKANKQRGWWYENEHKMSLSWSVAHSFRWYLSGATSHLRGEEKKSARELIPGDVICYDFNGNGTWNHCAIVVAKDMNNEPLVNAQTVNSRYRYWTYQNSPAYTDRIQYKFFHISI</sequence>
<protein>
    <recommendedName>
        <fullName evidence="1">Putative amidase domain-containing protein</fullName>
    </recommendedName>
</protein>
<gene>
    <name evidence="2" type="ORF">AN965_16165</name>
</gene>
<evidence type="ECO:0000259" key="1">
    <source>
        <dbReference type="Pfam" id="PF12671"/>
    </source>
</evidence>
<dbReference type="PANTHER" id="PTHR40032">
    <property type="entry name" value="EXPORTED PROTEIN-RELATED"/>
    <property type="match status" value="1"/>
</dbReference>